<feature type="transmembrane region" description="Helical" evidence="7">
    <location>
        <begin position="21"/>
        <end position="43"/>
    </location>
</feature>
<dbReference type="Pfam" id="PF02687">
    <property type="entry name" value="FtsX"/>
    <property type="match status" value="2"/>
</dbReference>
<dbReference type="KEGG" id="abas:ACPOL_3480"/>
<dbReference type="InterPro" id="IPR050250">
    <property type="entry name" value="Macrolide_Exporter_MacB"/>
</dbReference>
<dbReference type="RefSeq" id="WP_114207891.1">
    <property type="nucleotide sequence ID" value="NZ_CP030840.1"/>
</dbReference>
<feature type="transmembrane region" description="Helical" evidence="7">
    <location>
        <begin position="442"/>
        <end position="462"/>
    </location>
</feature>
<evidence type="ECO:0000259" key="9">
    <source>
        <dbReference type="Pfam" id="PF12704"/>
    </source>
</evidence>
<evidence type="ECO:0000256" key="1">
    <source>
        <dbReference type="ARBA" id="ARBA00004651"/>
    </source>
</evidence>
<feature type="domain" description="MacB-like periplasmic core" evidence="9">
    <location>
        <begin position="22"/>
        <end position="258"/>
    </location>
</feature>
<feature type="transmembrane region" description="Helical" evidence="7">
    <location>
        <begin position="353"/>
        <end position="379"/>
    </location>
</feature>
<dbReference type="OrthoDB" id="99347at2"/>
<keyword evidence="3 7" id="KW-0812">Transmembrane</keyword>
<reference evidence="10 11" key="1">
    <citation type="journal article" date="2018" name="Front. Microbiol.">
        <title>Hydrolytic Capabilities as a Key to Environmental Success: Chitinolytic and Cellulolytic Acidobacteria From Acidic Sub-arctic Soils and Boreal Peatlands.</title>
        <authorList>
            <person name="Belova S.E."/>
            <person name="Ravin N.V."/>
            <person name="Pankratov T.A."/>
            <person name="Rakitin A.L."/>
            <person name="Ivanova A.A."/>
            <person name="Beletsky A.V."/>
            <person name="Mardanov A.V."/>
            <person name="Sinninghe Damste J.S."/>
            <person name="Dedysh S.N."/>
        </authorList>
    </citation>
    <scope>NUCLEOTIDE SEQUENCE [LARGE SCALE GENOMIC DNA]</scope>
    <source>
        <strain evidence="10 11">SBC82</strain>
    </source>
</reference>
<dbReference type="GO" id="GO:0005886">
    <property type="term" value="C:plasma membrane"/>
    <property type="evidence" value="ECO:0007669"/>
    <property type="project" value="UniProtKB-SubCell"/>
</dbReference>
<dbReference type="GO" id="GO:0022857">
    <property type="term" value="F:transmembrane transporter activity"/>
    <property type="evidence" value="ECO:0007669"/>
    <property type="project" value="TreeGrafter"/>
</dbReference>
<keyword evidence="11" id="KW-1185">Reference proteome</keyword>
<dbReference type="InterPro" id="IPR003838">
    <property type="entry name" value="ABC3_permease_C"/>
</dbReference>
<keyword evidence="5 7" id="KW-0472">Membrane</keyword>
<evidence type="ECO:0000256" key="3">
    <source>
        <dbReference type="ARBA" id="ARBA00022692"/>
    </source>
</evidence>
<dbReference type="InterPro" id="IPR017800">
    <property type="entry name" value="ADOP"/>
</dbReference>
<keyword evidence="2" id="KW-1003">Cell membrane</keyword>
<protein>
    <recommendedName>
        <fullName evidence="12">Permease</fullName>
    </recommendedName>
</protein>
<feature type="domain" description="MacB-like periplasmic core" evidence="9">
    <location>
        <begin position="508"/>
        <end position="627"/>
    </location>
</feature>
<sequence length="825" mass="88954">MFTIFHDLRYALRQLRKTPGFTLVCVLTLAMGVGANTAVFSVMNAVLLRSLPVADPGRVVYLRTSNAPRGTGTIDSVETFSYPVYDALRRQGRGLSAVIAYVPLSAGKVAVRYETQPEEAEGDMVSGNFFSGLGVKPARGRGFSEQDETSHAPVAVISYGYWIRRFAQSPEILGKTLSVNGVAITIVGVAAEGFEGLEPGESTDFWIPLQSRPELNAWGNPPEDGKTYIANPTWWCLRLAGRLAPQATKAQAAAQLQSAFQTAAYVGLGNPQPGEKSPTLSLVAAEGFPGYDQQYGKPLRMLMAMVGLVLLIALSNVAMLLMARNATRQREFSLRLALGAKRRELFRQLMTESLLLVAIGGMLAWLFAVFAVKALAAWAQIESSLTPDKTVLLFTLSVLVVAALLFGLAPLRAALAAGPRLALKTSVATSNLDAGKTRAGRVVVALEMALCLVLLVGGGLLIRTLRNLENLPLGFKTDGLVVFGVNPNIKSVPQGIAFYRRLMDKLRVLPGVESVTIMEERLGSWWSNNSDMTVDGRVPEVENGTSRSVRSNVAGPDFFHTLGVPVLEGRDFTDSDTAASPPVGIINEQFARRFFRGQNPIGHHIGTDNGKFEMTVVGVVKDHKYTSIDESPTPMAWYMYAQIPVIGEMQMEMRVHGDPLAILPAARKVVQQMDPNLPLLEPITQRAQYEETISHQLLFARLAGFFGVLAVILVATGLYGTLAYRINNRTVEIGVRMALGARRGQLVWMVLRDSLWLTAAGIALGIPAAAAVGRALASTLYGVQPYDAANMILAALCVALVAVAASIVPARRAAGVNPLTALRSE</sequence>
<organism evidence="10 11">
    <name type="scientific">Acidisarcina polymorpha</name>
    <dbReference type="NCBI Taxonomy" id="2211140"/>
    <lineage>
        <taxon>Bacteria</taxon>
        <taxon>Pseudomonadati</taxon>
        <taxon>Acidobacteriota</taxon>
        <taxon>Terriglobia</taxon>
        <taxon>Terriglobales</taxon>
        <taxon>Acidobacteriaceae</taxon>
        <taxon>Acidisarcina</taxon>
    </lineage>
</organism>
<evidence type="ECO:0000313" key="10">
    <source>
        <dbReference type="EMBL" id="AXC12765.1"/>
    </source>
</evidence>
<evidence type="ECO:0000256" key="5">
    <source>
        <dbReference type="ARBA" id="ARBA00023136"/>
    </source>
</evidence>
<feature type="transmembrane region" description="Helical" evidence="7">
    <location>
        <begin position="698"/>
        <end position="719"/>
    </location>
</feature>
<feature type="transmembrane region" description="Helical" evidence="7">
    <location>
        <begin position="301"/>
        <end position="323"/>
    </location>
</feature>
<feature type="domain" description="ABC3 transporter permease C-terminal" evidence="8">
    <location>
        <begin position="705"/>
        <end position="818"/>
    </location>
</feature>
<comment type="similarity">
    <text evidence="6">Belongs to the ABC-4 integral membrane protein family.</text>
</comment>
<keyword evidence="4 7" id="KW-1133">Transmembrane helix</keyword>
<proteinExistence type="inferred from homology"/>
<evidence type="ECO:0000256" key="2">
    <source>
        <dbReference type="ARBA" id="ARBA00022475"/>
    </source>
</evidence>
<dbReference type="PANTHER" id="PTHR30572">
    <property type="entry name" value="MEMBRANE COMPONENT OF TRANSPORTER-RELATED"/>
    <property type="match status" value="1"/>
</dbReference>
<comment type="subcellular location">
    <subcellularLocation>
        <location evidence="1">Cell membrane</location>
        <topology evidence="1">Multi-pass membrane protein</topology>
    </subcellularLocation>
</comment>
<dbReference type="Proteomes" id="UP000253606">
    <property type="component" value="Chromosome"/>
</dbReference>
<feature type="transmembrane region" description="Helical" evidence="7">
    <location>
        <begin position="755"/>
        <end position="776"/>
    </location>
</feature>
<dbReference type="NCBIfam" id="TIGR03434">
    <property type="entry name" value="ADOP"/>
    <property type="match status" value="1"/>
</dbReference>
<gene>
    <name evidence="10" type="ORF">ACPOL_3480</name>
</gene>
<evidence type="ECO:0000259" key="8">
    <source>
        <dbReference type="Pfam" id="PF02687"/>
    </source>
</evidence>
<feature type="transmembrane region" description="Helical" evidence="7">
    <location>
        <begin position="391"/>
        <end position="411"/>
    </location>
</feature>
<evidence type="ECO:0008006" key="12">
    <source>
        <dbReference type="Google" id="ProtNLM"/>
    </source>
</evidence>
<dbReference type="EMBL" id="CP030840">
    <property type="protein sequence ID" value="AXC12765.1"/>
    <property type="molecule type" value="Genomic_DNA"/>
</dbReference>
<name>A0A2Z5G278_9BACT</name>
<evidence type="ECO:0000256" key="7">
    <source>
        <dbReference type="SAM" id="Phobius"/>
    </source>
</evidence>
<evidence type="ECO:0000313" key="11">
    <source>
        <dbReference type="Proteomes" id="UP000253606"/>
    </source>
</evidence>
<accession>A0A2Z5G278</accession>
<dbReference type="PANTHER" id="PTHR30572:SF4">
    <property type="entry name" value="ABC TRANSPORTER PERMEASE YTRF"/>
    <property type="match status" value="1"/>
</dbReference>
<evidence type="ECO:0000256" key="4">
    <source>
        <dbReference type="ARBA" id="ARBA00022989"/>
    </source>
</evidence>
<evidence type="ECO:0000256" key="6">
    <source>
        <dbReference type="ARBA" id="ARBA00038076"/>
    </source>
</evidence>
<dbReference type="InterPro" id="IPR025857">
    <property type="entry name" value="MacB_PCD"/>
</dbReference>
<dbReference type="AlphaFoldDB" id="A0A2Z5G278"/>
<feature type="transmembrane region" description="Helical" evidence="7">
    <location>
        <begin position="788"/>
        <end position="808"/>
    </location>
</feature>
<feature type="domain" description="ABC3 transporter permease C-terminal" evidence="8">
    <location>
        <begin position="304"/>
        <end position="414"/>
    </location>
</feature>
<dbReference type="Pfam" id="PF12704">
    <property type="entry name" value="MacB_PCD"/>
    <property type="match status" value="2"/>
</dbReference>